<comment type="caution">
    <text evidence="1">The sequence shown here is derived from an EMBL/GenBank/DDBJ whole genome shotgun (WGS) entry which is preliminary data.</text>
</comment>
<sequence>MINNGFIALRGQHSFHMVERKSIKEVEMGERKTKIVTPYHTLEVETLYNMAALSSLCQEPLPEMFQTEEDAASDLYPRLNDLPF</sequence>
<dbReference type="Proteomes" id="UP000598271">
    <property type="component" value="Unassembled WGS sequence"/>
</dbReference>
<organism evidence="1 2">
    <name type="scientific">Persicitalea jodogahamensis</name>
    <dbReference type="NCBI Taxonomy" id="402147"/>
    <lineage>
        <taxon>Bacteria</taxon>
        <taxon>Pseudomonadati</taxon>
        <taxon>Bacteroidota</taxon>
        <taxon>Cytophagia</taxon>
        <taxon>Cytophagales</taxon>
        <taxon>Spirosomataceae</taxon>
        <taxon>Persicitalea</taxon>
    </lineage>
</organism>
<proteinExistence type="predicted"/>
<gene>
    <name evidence="1" type="ORF">GCM10007390_32910</name>
</gene>
<dbReference type="EMBL" id="BMXF01000003">
    <property type="protein sequence ID" value="GHB76400.1"/>
    <property type="molecule type" value="Genomic_DNA"/>
</dbReference>
<evidence type="ECO:0000313" key="1">
    <source>
        <dbReference type="EMBL" id="GHB76400.1"/>
    </source>
</evidence>
<accession>A0A8J3D5D1</accession>
<keyword evidence="2" id="KW-1185">Reference proteome</keyword>
<name>A0A8J3D5D1_9BACT</name>
<dbReference type="AlphaFoldDB" id="A0A8J3D5D1"/>
<dbReference type="RefSeq" id="WP_189565611.1">
    <property type="nucleotide sequence ID" value="NZ_BMXF01000003.1"/>
</dbReference>
<evidence type="ECO:0000313" key="2">
    <source>
        <dbReference type="Proteomes" id="UP000598271"/>
    </source>
</evidence>
<reference evidence="1 2" key="1">
    <citation type="journal article" date="2014" name="Int. J. Syst. Evol. Microbiol.">
        <title>Complete genome sequence of Corynebacterium casei LMG S-19264T (=DSM 44701T), isolated from a smear-ripened cheese.</title>
        <authorList>
            <consortium name="US DOE Joint Genome Institute (JGI-PGF)"/>
            <person name="Walter F."/>
            <person name="Albersmeier A."/>
            <person name="Kalinowski J."/>
            <person name="Ruckert C."/>
        </authorList>
    </citation>
    <scope>NUCLEOTIDE SEQUENCE [LARGE SCALE GENOMIC DNA]</scope>
    <source>
        <strain evidence="1 2">KCTC 12866</strain>
    </source>
</reference>
<protein>
    <submittedName>
        <fullName evidence="1">Uncharacterized protein</fullName>
    </submittedName>
</protein>